<evidence type="ECO:0000256" key="2">
    <source>
        <dbReference type="ARBA" id="ARBA00022692"/>
    </source>
</evidence>
<evidence type="ECO:0000256" key="5">
    <source>
        <dbReference type="SAM" id="Phobius"/>
    </source>
</evidence>
<gene>
    <name evidence="7" type="ORF">BJI67_09210</name>
</gene>
<feature type="transmembrane region" description="Helical" evidence="5">
    <location>
        <begin position="41"/>
        <end position="58"/>
    </location>
</feature>
<protein>
    <recommendedName>
        <fullName evidence="6">GtrA/DPMS transmembrane domain-containing protein</fullName>
    </recommendedName>
</protein>
<dbReference type="Proteomes" id="UP000095342">
    <property type="component" value="Chromosome"/>
</dbReference>
<sequence length="141" mass="15339">MRLDMTLALRYALFAAIATLANLLAQEGVLDAGPGLPYRLYLAMAVGTLVGLYVKYVLDKRYIFAYRTRDAAHDLRTFILYAASGAFTTIVFWGSELGAYHLVGTHAARIAGAIVGLAIGYWIKYRLDRRFAFAPAGAAAG</sequence>
<dbReference type="NCBIfam" id="NF037976">
    <property type="entry name" value="gtrA_1"/>
    <property type="match status" value="1"/>
</dbReference>
<reference evidence="7 8" key="1">
    <citation type="submission" date="2016-09" db="EMBL/GenBank/DDBJ databases">
        <title>Acidihalobacter prosperus V6 (DSM14174).</title>
        <authorList>
            <person name="Khaleque H.N."/>
            <person name="Ramsay J.P."/>
            <person name="Murphy R.J.T."/>
            <person name="Kaksonen A.H."/>
            <person name="Boxall N.J."/>
            <person name="Watkin E.L.J."/>
        </authorList>
    </citation>
    <scope>NUCLEOTIDE SEQUENCE [LARGE SCALE GENOMIC DNA]</scope>
    <source>
        <strain evidence="7 8">V6</strain>
    </source>
</reference>
<dbReference type="InterPro" id="IPR007267">
    <property type="entry name" value="GtrA_DPMS_TM"/>
</dbReference>
<dbReference type="Pfam" id="PF04138">
    <property type="entry name" value="GtrA_DPMS_TM"/>
    <property type="match status" value="1"/>
</dbReference>
<keyword evidence="2 5" id="KW-0812">Transmembrane</keyword>
<comment type="subcellular location">
    <subcellularLocation>
        <location evidence="1">Membrane</location>
        <topology evidence="1">Multi-pass membrane protein</topology>
    </subcellularLocation>
</comment>
<dbReference type="AlphaFoldDB" id="A0A1D8K8D8"/>
<evidence type="ECO:0000313" key="7">
    <source>
        <dbReference type="EMBL" id="AOV17216.1"/>
    </source>
</evidence>
<name>A0A1D8K8D8_9GAMM</name>
<evidence type="ECO:0000313" key="8">
    <source>
        <dbReference type="Proteomes" id="UP000095342"/>
    </source>
</evidence>
<proteinExistence type="predicted"/>
<feature type="transmembrane region" description="Helical" evidence="5">
    <location>
        <begin position="78"/>
        <end position="95"/>
    </location>
</feature>
<keyword evidence="4 5" id="KW-0472">Membrane</keyword>
<evidence type="ECO:0000259" key="6">
    <source>
        <dbReference type="Pfam" id="PF04138"/>
    </source>
</evidence>
<evidence type="ECO:0000256" key="1">
    <source>
        <dbReference type="ARBA" id="ARBA00004141"/>
    </source>
</evidence>
<accession>A0A1D8K8D8</accession>
<dbReference type="EMBL" id="CP017448">
    <property type="protein sequence ID" value="AOV17216.1"/>
    <property type="molecule type" value="Genomic_DNA"/>
</dbReference>
<keyword evidence="3 5" id="KW-1133">Transmembrane helix</keyword>
<feature type="transmembrane region" description="Helical" evidence="5">
    <location>
        <begin position="107"/>
        <end position="123"/>
    </location>
</feature>
<dbReference type="KEGG" id="aaeo:BJI67_09210"/>
<dbReference type="GO" id="GO:0000271">
    <property type="term" value="P:polysaccharide biosynthetic process"/>
    <property type="evidence" value="ECO:0007669"/>
    <property type="project" value="InterPro"/>
</dbReference>
<organism evidence="7 8">
    <name type="scientific">Acidihalobacter aeolianus</name>
    <dbReference type="NCBI Taxonomy" id="2792603"/>
    <lineage>
        <taxon>Bacteria</taxon>
        <taxon>Pseudomonadati</taxon>
        <taxon>Pseudomonadota</taxon>
        <taxon>Gammaproteobacteria</taxon>
        <taxon>Chromatiales</taxon>
        <taxon>Ectothiorhodospiraceae</taxon>
        <taxon>Acidihalobacter</taxon>
    </lineage>
</organism>
<evidence type="ECO:0000256" key="3">
    <source>
        <dbReference type="ARBA" id="ARBA00022989"/>
    </source>
</evidence>
<feature type="domain" description="GtrA/DPMS transmembrane" evidence="6">
    <location>
        <begin position="10"/>
        <end position="124"/>
    </location>
</feature>
<evidence type="ECO:0000256" key="4">
    <source>
        <dbReference type="ARBA" id="ARBA00023136"/>
    </source>
</evidence>
<dbReference type="GO" id="GO:0016020">
    <property type="term" value="C:membrane"/>
    <property type="evidence" value="ECO:0007669"/>
    <property type="project" value="UniProtKB-SubCell"/>
</dbReference>
<keyword evidence="8" id="KW-1185">Reference proteome</keyword>